<dbReference type="Proteomes" id="UP000234845">
    <property type="component" value="Unassembled WGS sequence"/>
</dbReference>
<protein>
    <recommendedName>
        <fullName evidence="4">Lipoprotein</fullName>
    </recommendedName>
</protein>
<dbReference type="AlphaFoldDB" id="A0A2N5Y7J6"/>
<keyword evidence="3" id="KW-1185">Reference proteome</keyword>
<evidence type="ECO:0000313" key="2">
    <source>
        <dbReference type="EMBL" id="PLW84362.1"/>
    </source>
</evidence>
<name>A0A2N5Y7J6_9GAMM</name>
<evidence type="ECO:0008006" key="4">
    <source>
        <dbReference type="Google" id="ProtNLM"/>
    </source>
</evidence>
<organism evidence="2 3">
    <name type="scientific">Kineobactrum sediminis</name>
    <dbReference type="NCBI Taxonomy" id="1905677"/>
    <lineage>
        <taxon>Bacteria</taxon>
        <taxon>Pseudomonadati</taxon>
        <taxon>Pseudomonadota</taxon>
        <taxon>Gammaproteobacteria</taxon>
        <taxon>Cellvibrionales</taxon>
        <taxon>Halieaceae</taxon>
        <taxon>Kineobactrum</taxon>
    </lineage>
</organism>
<sequence>MRGRLLIACLILAFLAGCSSTRFFYNRLDFLLPWYLGDYVELDRQQDRYLHREVDAFLAWHRREELPRYLTLLDDFVTRLDREVTTEDLVLVTVGVERALLRLQERALESMLALGDELADRQITEFIATLREQQSEYEEKYLERSDSEYRDDACERLIDNARTYIGRLQSEQKDALHQACDDLQRSDSVWLEARAGWLVYLEQILQREPGWQERLRRALAARNERMSEQYRAVYNHNFGVIQQAVVTLLNSRSERQDAHLRRKLDKLRRDISALIEQGLDSSQWNSVDQAPLALPAS</sequence>
<feature type="coiled-coil region" evidence="1">
    <location>
        <begin position="250"/>
        <end position="277"/>
    </location>
</feature>
<gene>
    <name evidence="2" type="ORF">CWI75_03210</name>
</gene>
<dbReference type="PIRSF" id="PIRSF028200">
    <property type="entry name" value="UCP028200"/>
    <property type="match status" value="1"/>
</dbReference>
<accession>A0A2N5Y7J6</accession>
<dbReference type="RefSeq" id="WP_101519996.1">
    <property type="nucleotide sequence ID" value="NZ_PKLZ01000001.1"/>
</dbReference>
<comment type="caution">
    <text evidence="2">The sequence shown here is derived from an EMBL/GenBank/DDBJ whole genome shotgun (WGS) entry which is preliminary data.</text>
</comment>
<dbReference type="OrthoDB" id="5767052at2"/>
<dbReference type="Pfam" id="PF19795">
    <property type="entry name" value="DUF6279"/>
    <property type="match status" value="1"/>
</dbReference>
<keyword evidence="1" id="KW-0175">Coiled coil</keyword>
<dbReference type="EMBL" id="PKLZ01000001">
    <property type="protein sequence ID" value="PLW84362.1"/>
    <property type="molecule type" value="Genomic_DNA"/>
</dbReference>
<reference evidence="3" key="1">
    <citation type="submission" date="2017-11" db="EMBL/GenBank/DDBJ databases">
        <title>The draft genome sequence of Chromatocurvus sp. F02.</title>
        <authorList>
            <person name="Du Z.-J."/>
            <person name="Chang Y.-Q."/>
        </authorList>
    </citation>
    <scope>NUCLEOTIDE SEQUENCE [LARGE SCALE GENOMIC DNA]</scope>
    <source>
        <strain evidence="3">F02</strain>
    </source>
</reference>
<evidence type="ECO:0000313" key="3">
    <source>
        <dbReference type="Proteomes" id="UP000234845"/>
    </source>
</evidence>
<dbReference type="PROSITE" id="PS51257">
    <property type="entry name" value="PROKAR_LIPOPROTEIN"/>
    <property type="match status" value="1"/>
</dbReference>
<evidence type="ECO:0000256" key="1">
    <source>
        <dbReference type="SAM" id="Coils"/>
    </source>
</evidence>
<dbReference type="InterPro" id="IPR016875">
    <property type="entry name" value="UCP028200"/>
</dbReference>
<proteinExistence type="predicted"/>